<dbReference type="InterPro" id="IPR039426">
    <property type="entry name" value="TonB-dep_rcpt-like"/>
</dbReference>
<comment type="subcellular location">
    <subcellularLocation>
        <location evidence="1 10">Cell outer membrane</location>
        <topology evidence="1 10">Multi-pass membrane protein</topology>
    </subcellularLocation>
</comment>
<evidence type="ECO:0000256" key="9">
    <source>
        <dbReference type="ARBA" id="ARBA00023237"/>
    </source>
</evidence>
<dbReference type="AlphaFoldDB" id="A0AAE7B5D4"/>
<dbReference type="GO" id="GO:0044718">
    <property type="term" value="P:siderophore transmembrane transport"/>
    <property type="evidence" value="ECO:0007669"/>
    <property type="project" value="TreeGrafter"/>
</dbReference>
<dbReference type="EMBL" id="CP053840">
    <property type="protein sequence ID" value="QKF65613.1"/>
    <property type="molecule type" value="Genomic_DNA"/>
</dbReference>
<evidence type="ECO:0000259" key="12">
    <source>
        <dbReference type="Pfam" id="PF00593"/>
    </source>
</evidence>
<dbReference type="InterPro" id="IPR037066">
    <property type="entry name" value="Plug_dom_sf"/>
</dbReference>
<dbReference type="InterPro" id="IPR010917">
    <property type="entry name" value="TonB_rcpt_CS"/>
</dbReference>
<proteinExistence type="inferred from homology"/>
<keyword evidence="3 10" id="KW-1134">Transmembrane beta strand</keyword>
<dbReference type="GO" id="GO:0015344">
    <property type="term" value="F:siderophore uptake transmembrane transporter activity"/>
    <property type="evidence" value="ECO:0007669"/>
    <property type="project" value="TreeGrafter"/>
</dbReference>
<evidence type="ECO:0000259" key="13">
    <source>
        <dbReference type="Pfam" id="PF07715"/>
    </source>
</evidence>
<keyword evidence="8 14" id="KW-0675">Receptor</keyword>
<dbReference type="PANTHER" id="PTHR30069">
    <property type="entry name" value="TONB-DEPENDENT OUTER MEMBRANE RECEPTOR"/>
    <property type="match status" value="1"/>
</dbReference>
<evidence type="ECO:0000313" key="15">
    <source>
        <dbReference type="Proteomes" id="UP000503482"/>
    </source>
</evidence>
<evidence type="ECO:0000256" key="7">
    <source>
        <dbReference type="ARBA" id="ARBA00023136"/>
    </source>
</evidence>
<dbReference type="InterPro" id="IPR000531">
    <property type="entry name" value="Beta-barrel_TonB"/>
</dbReference>
<dbReference type="Pfam" id="PF00593">
    <property type="entry name" value="TonB_dep_Rec_b-barrel"/>
    <property type="match status" value="1"/>
</dbReference>
<dbReference type="PROSITE" id="PS01156">
    <property type="entry name" value="TONB_DEPENDENT_REC_2"/>
    <property type="match status" value="1"/>
</dbReference>
<feature type="domain" description="TonB-dependent receptor plug" evidence="13">
    <location>
        <begin position="40"/>
        <end position="140"/>
    </location>
</feature>
<evidence type="ECO:0000256" key="2">
    <source>
        <dbReference type="ARBA" id="ARBA00022448"/>
    </source>
</evidence>
<evidence type="ECO:0000256" key="5">
    <source>
        <dbReference type="ARBA" id="ARBA00022729"/>
    </source>
</evidence>
<sequence>MKKIVFSTISASLFVSSIYAETFELGKIDVIDSYTGDQKFNSNVIYSEDMQNGEKKTILEALDTVSGISIYNSGGRNEQMVNVRGFDVKHVPLYIDGIPIAVAYDGYVDFSRFTTFDLSQIELSKGLTSPLLGANTFAGAINLVTKKPTKEFEGTISSGIFSGGGKKSYINLGTNQGKYYVQASGSYLERDNYPLSKDFTHTNLQKSDKRVESDSLDKKLNLKVGYTPNDTDEYAINYINQKADKGVPPTVYLSDSPKYWDWDYWDKESIYFLSKTDFKYFYLKTRFFYDKFKNSLSIYTDDTHSTYSYGGVGNPSWYDDDTKGMSLELGQLDSGNNNIKVALHAKEDNHTEGGAKQAQNYEMSVYTYSLGFEDTYHINKKTRFIFGASYDKDDVQKADNTNFGSSGSYGSTPNGTDITGFGTKAEFDKGNADAINPMAKLEYDIDESLGIYGGVAKKTRFPSIKDRYSFKFKRFIPNPDLDEERTINYEVGFNKLFQSSTLKGSVFYADIKDFIQSDYVNVYYGTTKQQQLQNVGNVSQKGFELEYMHDFENGLTVEGSYTRLLLEDKDNLVEITNVPNNKVAMAVNYQPVKSLTTNLNMQYASSKKTNATSPYEETGSMVVWGTKVIYDITKQLSYDVGVSNLFDKNYQLDYGFPEAGRVLYTNLTYKF</sequence>
<evidence type="ECO:0000256" key="11">
    <source>
        <dbReference type="RuleBase" id="RU003357"/>
    </source>
</evidence>
<dbReference type="Pfam" id="PF07715">
    <property type="entry name" value="Plug"/>
    <property type="match status" value="1"/>
</dbReference>
<evidence type="ECO:0000256" key="1">
    <source>
        <dbReference type="ARBA" id="ARBA00004571"/>
    </source>
</evidence>
<evidence type="ECO:0000256" key="8">
    <source>
        <dbReference type="ARBA" id="ARBA00023170"/>
    </source>
</evidence>
<keyword evidence="2 10" id="KW-0813">Transport</keyword>
<organism evidence="14 15">
    <name type="scientific">Arcobacter venerupis</name>
    <dbReference type="NCBI Taxonomy" id="1054033"/>
    <lineage>
        <taxon>Bacteria</taxon>
        <taxon>Pseudomonadati</taxon>
        <taxon>Campylobacterota</taxon>
        <taxon>Epsilonproteobacteria</taxon>
        <taxon>Campylobacterales</taxon>
        <taxon>Arcobacteraceae</taxon>
        <taxon>Arcobacter</taxon>
    </lineage>
</organism>
<dbReference type="PANTHER" id="PTHR30069:SF29">
    <property type="entry name" value="HEMOGLOBIN AND HEMOGLOBIN-HAPTOGLOBIN-BINDING PROTEIN 1-RELATED"/>
    <property type="match status" value="1"/>
</dbReference>
<keyword evidence="6 11" id="KW-0798">TonB box</keyword>
<keyword evidence="5" id="KW-0732">Signal</keyword>
<accession>A0AAE7B5D4</accession>
<dbReference type="PROSITE" id="PS52016">
    <property type="entry name" value="TONB_DEPENDENT_REC_3"/>
    <property type="match status" value="1"/>
</dbReference>
<evidence type="ECO:0000256" key="4">
    <source>
        <dbReference type="ARBA" id="ARBA00022692"/>
    </source>
</evidence>
<keyword evidence="7 10" id="KW-0472">Membrane</keyword>
<name>A0AAE7B5D4_9BACT</name>
<dbReference type="Gene3D" id="2.170.130.10">
    <property type="entry name" value="TonB-dependent receptor, plug domain"/>
    <property type="match status" value="1"/>
</dbReference>
<keyword evidence="4 10" id="KW-0812">Transmembrane</keyword>
<keyword evidence="9 10" id="KW-0998">Cell outer membrane</keyword>
<evidence type="ECO:0000256" key="3">
    <source>
        <dbReference type="ARBA" id="ARBA00022452"/>
    </source>
</evidence>
<dbReference type="GO" id="GO:0009279">
    <property type="term" value="C:cell outer membrane"/>
    <property type="evidence" value="ECO:0007669"/>
    <property type="project" value="UniProtKB-SubCell"/>
</dbReference>
<comment type="similarity">
    <text evidence="10 11">Belongs to the TonB-dependent receptor family.</text>
</comment>
<gene>
    <name evidence="14" type="ORF">AVENP_0031</name>
</gene>
<keyword evidence="15" id="KW-1185">Reference proteome</keyword>
<dbReference type="SUPFAM" id="SSF56935">
    <property type="entry name" value="Porins"/>
    <property type="match status" value="1"/>
</dbReference>
<dbReference type="InterPro" id="IPR036942">
    <property type="entry name" value="Beta-barrel_TonB_sf"/>
</dbReference>
<reference evidence="14 15" key="1">
    <citation type="submission" date="2020-05" db="EMBL/GenBank/DDBJ databases">
        <title>Complete genome sequencing of Campylobacter and Arcobacter type strains.</title>
        <authorList>
            <person name="Miller W.G."/>
            <person name="Yee E."/>
        </authorList>
    </citation>
    <scope>NUCLEOTIDE SEQUENCE [LARGE SCALE GENOMIC DNA]</scope>
    <source>
        <strain evidence="14 15">LMG 26156</strain>
    </source>
</reference>
<dbReference type="InterPro" id="IPR012910">
    <property type="entry name" value="Plug_dom"/>
</dbReference>
<evidence type="ECO:0000313" key="14">
    <source>
        <dbReference type="EMBL" id="QKF65613.1"/>
    </source>
</evidence>
<evidence type="ECO:0000256" key="10">
    <source>
        <dbReference type="PROSITE-ProRule" id="PRU01360"/>
    </source>
</evidence>
<protein>
    <submittedName>
        <fullName evidence="14">TonB-dependent siderophore receptor</fullName>
    </submittedName>
</protein>
<dbReference type="Gene3D" id="2.40.170.20">
    <property type="entry name" value="TonB-dependent receptor, beta-barrel domain"/>
    <property type="match status" value="1"/>
</dbReference>
<dbReference type="RefSeq" id="WP_128359775.1">
    <property type="nucleotide sequence ID" value="NZ_CP053840.1"/>
</dbReference>
<feature type="domain" description="TonB-dependent receptor-like beta-barrel" evidence="12">
    <location>
        <begin position="222"/>
        <end position="645"/>
    </location>
</feature>
<evidence type="ECO:0000256" key="6">
    <source>
        <dbReference type="ARBA" id="ARBA00023077"/>
    </source>
</evidence>
<dbReference type="CDD" id="cd01347">
    <property type="entry name" value="ligand_gated_channel"/>
    <property type="match status" value="1"/>
</dbReference>
<dbReference type="KEGG" id="avp:AVENP_0031"/>
<dbReference type="Proteomes" id="UP000503482">
    <property type="component" value="Chromosome"/>
</dbReference>